<sequence length="912" mass="99131">MSMDPPRGTYMELTTHGNSSNTMDDDAEKMMTDTPPEYTDDLPPQPTVVSWDGPADPANPMNWTWQKKWTTTILVSCFTFISPFSSTMVAPALDDIGRDLGVAPGFMQALVMSIFLLGYAQGPFVLAPLSEVFGRVAVLQWANLVYLAFNTACGFARTRDQMLAFRFLSGIGGSAPQAHFVPLAMQRRAGRLLVQGGTGQGPDDIRHAHVPRPRRRAHRRRLHVPAHELALDLLGDVHVRRPGAGHGLFFLKETYAPRILSQKAKRLRRETGLAYRTAYDDERGMARILRRRLVLPLIMIVSHPAVLAPSIYRAYLYGVMYLVLSTFPRVWSGAYGMDKGTASLNYLSLGVGFMIGLQISHPLIDKLYAYYKVKYGRKEGCPEWRVPPMAVGSVLAPAGLFLYGWTAQARLHWIVPNVGCALLATGLIVAFQSAQAYVVDAYSARRSNRNGVDSVETVSTFNYHAARATCLSMAVAYSGQTLLLLPPSPPPPLMAPPPPPPAASSSSSATFEFVVGNRPDQLKGLATSRLRSHVSKRGWQAHLAVHRPPPPPSTAALPNGTSSTSSSSSPIVVDRKAEADAAARERRRRRRRRGGKPVSVTYELTAAAAPPPPYDDDKVDDWVDRGQDAAAASLIQLPRGRSTAASALLFDPLLGGTRVDPFRAYPGPWHPNIPAWTDNYVVHMAVDISELDGPGHKGLLRSRWFPLVLSDPSIFAVILLLSAANYVSNAYPASYPFPSSSSSSGSSASSSSSSSSSSPPTSGSGSGTGSDDDTDAPITIYQTTFPSRAAIRQHLLHMKHVAITSVNAATRDPRRCLSDEVVGAVAKLASFEAMHGDEPTYHAHMRGLRRMVELRGGIDALGLGGLLRRIIVWIDLNSSFLLQCGRYFPGCTFTGRADEATEPNPARFVADR</sequence>
<accession>A0ACC4E815</accession>
<evidence type="ECO:0000313" key="1">
    <source>
        <dbReference type="EMBL" id="KAL3964795.1"/>
    </source>
</evidence>
<name>A0ACC4E815_PURLI</name>
<protein>
    <submittedName>
        <fullName evidence="1">Uncharacterized protein</fullName>
    </submittedName>
</protein>
<gene>
    <name evidence="1" type="ORF">ACCO45_001799</name>
</gene>
<keyword evidence="2" id="KW-1185">Reference proteome</keyword>
<organism evidence="1 2">
    <name type="scientific">Purpureocillium lilacinum</name>
    <name type="common">Paecilomyces lilacinus</name>
    <dbReference type="NCBI Taxonomy" id="33203"/>
    <lineage>
        <taxon>Eukaryota</taxon>
        <taxon>Fungi</taxon>
        <taxon>Dikarya</taxon>
        <taxon>Ascomycota</taxon>
        <taxon>Pezizomycotina</taxon>
        <taxon>Sordariomycetes</taxon>
        <taxon>Hypocreomycetidae</taxon>
        <taxon>Hypocreales</taxon>
        <taxon>Ophiocordycipitaceae</taxon>
        <taxon>Purpureocillium</taxon>
    </lineage>
</organism>
<proteinExistence type="predicted"/>
<dbReference type="Proteomes" id="UP001638806">
    <property type="component" value="Unassembled WGS sequence"/>
</dbReference>
<reference evidence="1" key="1">
    <citation type="submission" date="2024-12" db="EMBL/GenBank/DDBJ databases">
        <title>Comparative genomics and development of molecular markers within Purpureocillium lilacinum and among Purpureocillium species.</title>
        <authorList>
            <person name="Yeh Z.-Y."/>
            <person name="Ni N.-T."/>
            <person name="Lo P.-H."/>
            <person name="Mushyakhwo K."/>
            <person name="Lin C.-F."/>
            <person name="Nai Y.-S."/>
        </authorList>
    </citation>
    <scope>NUCLEOTIDE SEQUENCE</scope>
    <source>
        <strain evidence="1">NCHU-NPUST-175</strain>
    </source>
</reference>
<dbReference type="EMBL" id="JBGNUJ010000002">
    <property type="protein sequence ID" value="KAL3964795.1"/>
    <property type="molecule type" value="Genomic_DNA"/>
</dbReference>
<comment type="caution">
    <text evidence="1">The sequence shown here is derived from an EMBL/GenBank/DDBJ whole genome shotgun (WGS) entry which is preliminary data.</text>
</comment>
<evidence type="ECO:0000313" key="2">
    <source>
        <dbReference type="Proteomes" id="UP001638806"/>
    </source>
</evidence>